<dbReference type="STRING" id="337701.SAMN05444398_111118"/>
<evidence type="ECO:0000313" key="5">
    <source>
        <dbReference type="EMBL" id="SHM20774.1"/>
    </source>
</evidence>
<dbReference type="InterPro" id="IPR038404">
    <property type="entry name" value="TRAP_DctP_sf"/>
</dbReference>
<dbReference type="Gene3D" id="3.40.190.170">
    <property type="entry name" value="Bacterial extracellular solute-binding protein, family 7"/>
    <property type="match status" value="1"/>
</dbReference>
<comment type="subcellular location">
    <subcellularLocation>
        <location evidence="1">Periplasm</location>
    </subcellularLocation>
</comment>
<reference evidence="5 6" key="1">
    <citation type="submission" date="2016-11" db="EMBL/GenBank/DDBJ databases">
        <authorList>
            <person name="Jaros S."/>
            <person name="Januszkiewicz K."/>
            <person name="Wedrychowicz H."/>
        </authorList>
    </citation>
    <scope>NUCLEOTIDE SEQUENCE [LARGE SCALE GENOMIC DNA]</scope>
    <source>
        <strain evidence="5 6">DSM 29589</strain>
    </source>
</reference>
<proteinExistence type="predicted"/>
<evidence type="ECO:0000256" key="3">
    <source>
        <dbReference type="ARBA" id="ARBA00022764"/>
    </source>
</evidence>
<dbReference type="AlphaFoldDB" id="A0A1M7GWI3"/>
<name>A0A1M7GWI3_9RHOB</name>
<dbReference type="InterPro" id="IPR018389">
    <property type="entry name" value="DctP_fam"/>
</dbReference>
<evidence type="ECO:0000313" key="6">
    <source>
        <dbReference type="Proteomes" id="UP000183974"/>
    </source>
</evidence>
<keyword evidence="2 4" id="KW-0732">Signal</keyword>
<dbReference type="EMBL" id="FRBR01000011">
    <property type="protein sequence ID" value="SHM20774.1"/>
    <property type="molecule type" value="Genomic_DNA"/>
</dbReference>
<dbReference type="OrthoDB" id="9780733at2"/>
<dbReference type="PANTHER" id="PTHR33376:SF15">
    <property type="entry name" value="BLL6794 PROTEIN"/>
    <property type="match status" value="1"/>
</dbReference>
<keyword evidence="6" id="KW-1185">Reference proteome</keyword>
<dbReference type="RefSeq" id="WP_073036035.1">
    <property type="nucleotide sequence ID" value="NZ_BMLR01000012.1"/>
</dbReference>
<keyword evidence="3" id="KW-0574">Periplasm</keyword>
<gene>
    <name evidence="5" type="ORF">SAMN05444398_111118</name>
</gene>
<feature type="signal peptide" evidence="4">
    <location>
        <begin position="1"/>
        <end position="23"/>
    </location>
</feature>
<evidence type="ECO:0000256" key="2">
    <source>
        <dbReference type="ARBA" id="ARBA00022729"/>
    </source>
</evidence>
<dbReference type="NCBIfam" id="NF037995">
    <property type="entry name" value="TRAP_S1"/>
    <property type="match status" value="1"/>
</dbReference>
<evidence type="ECO:0000256" key="4">
    <source>
        <dbReference type="SAM" id="SignalP"/>
    </source>
</evidence>
<dbReference type="GO" id="GO:0055085">
    <property type="term" value="P:transmembrane transport"/>
    <property type="evidence" value="ECO:0007669"/>
    <property type="project" value="InterPro"/>
</dbReference>
<protein>
    <submittedName>
        <fullName evidence="5">TRAP-type C4-dicarboxylate transport system, substrate-binding protein</fullName>
    </submittedName>
</protein>
<dbReference type="Pfam" id="PF03480">
    <property type="entry name" value="DctP"/>
    <property type="match status" value="1"/>
</dbReference>
<dbReference type="Proteomes" id="UP000183974">
    <property type="component" value="Unassembled WGS sequence"/>
</dbReference>
<dbReference type="GO" id="GO:0042597">
    <property type="term" value="C:periplasmic space"/>
    <property type="evidence" value="ECO:0007669"/>
    <property type="project" value="UniProtKB-SubCell"/>
</dbReference>
<sequence length="339" mass="36828">MIKTTYKFAIGLALGMSAQAVSAETTLTFADWQVPAASTTREAAQVFMDKATELSDGEITFEYFPAEQLGKGGEMLRLLQTGVADVSHVSPAYITDKFPLTTVSELPGMPLDSCALANAVYEMAQPGGALYEAEFKPNGIRLLFAGNLGPYSILTTETPIAALDDIEGLNIRTAGGPMEMTATELGANAIRMTGSETLPSLSRGTLDGLLWPVPLVEDWGLEEALNNVTPNLSTGSFVVTYSISEGTWNRFSEAEQTALIEAGKYATDHYCDFVNRTWAESLERLETVHGIKPLDLPDAEIAKAEERFGKVHEQWIEGLAGRPVSSQDIYDQFRKIANR</sequence>
<dbReference type="PANTHER" id="PTHR33376">
    <property type="match status" value="1"/>
</dbReference>
<evidence type="ECO:0000256" key="1">
    <source>
        <dbReference type="ARBA" id="ARBA00004418"/>
    </source>
</evidence>
<feature type="chain" id="PRO_5012884308" evidence="4">
    <location>
        <begin position="24"/>
        <end position="339"/>
    </location>
</feature>
<organism evidence="5 6">
    <name type="scientific">Roseovarius pacificus</name>
    <dbReference type="NCBI Taxonomy" id="337701"/>
    <lineage>
        <taxon>Bacteria</taxon>
        <taxon>Pseudomonadati</taxon>
        <taxon>Pseudomonadota</taxon>
        <taxon>Alphaproteobacteria</taxon>
        <taxon>Rhodobacterales</taxon>
        <taxon>Roseobacteraceae</taxon>
        <taxon>Roseovarius</taxon>
    </lineage>
</organism>
<accession>A0A1M7GWI3</accession>